<feature type="domain" description="OmpR/PhoB-type" evidence="2">
    <location>
        <begin position="41"/>
        <end position="113"/>
    </location>
</feature>
<dbReference type="Pfam" id="PF00486">
    <property type="entry name" value="Trans_reg_C"/>
    <property type="match status" value="1"/>
</dbReference>
<dbReference type="RefSeq" id="WP_141132727.1">
    <property type="nucleotide sequence ID" value="NZ_CAMFLQ010000008.1"/>
</dbReference>
<dbReference type="GO" id="GO:0000160">
    <property type="term" value="P:phosphorelay signal transduction system"/>
    <property type="evidence" value="ECO:0007669"/>
    <property type="project" value="InterPro"/>
</dbReference>
<sequence length="126" mass="14454">MDRKKLFGFWVEPDLQIDVKHNRIVRLSTDKPSANFSCAIVSLKEVTMAILTYLLKHAGDKYVSRQELLSEVIGKMNYSSSNQFLWQELKELKLKLALLGISEEIIITSRSKGVSISRADIKTLYY</sequence>
<evidence type="ECO:0000259" key="2">
    <source>
        <dbReference type="Pfam" id="PF00486"/>
    </source>
</evidence>
<dbReference type="EMBL" id="LR134492">
    <property type="protein sequence ID" value="VEI73748.1"/>
    <property type="molecule type" value="Genomic_DNA"/>
</dbReference>
<evidence type="ECO:0000256" key="1">
    <source>
        <dbReference type="ARBA" id="ARBA00023125"/>
    </source>
</evidence>
<name>A0A448T1C1_SERFO</name>
<protein>
    <recommendedName>
        <fullName evidence="2">OmpR/PhoB-type domain-containing protein</fullName>
    </recommendedName>
</protein>
<dbReference type="InterPro" id="IPR016032">
    <property type="entry name" value="Sig_transdc_resp-reg_C-effctor"/>
</dbReference>
<dbReference type="GO" id="GO:0006355">
    <property type="term" value="P:regulation of DNA-templated transcription"/>
    <property type="evidence" value="ECO:0007669"/>
    <property type="project" value="InterPro"/>
</dbReference>
<evidence type="ECO:0000313" key="3">
    <source>
        <dbReference type="EMBL" id="VEI73748.1"/>
    </source>
</evidence>
<dbReference type="GO" id="GO:0003677">
    <property type="term" value="F:DNA binding"/>
    <property type="evidence" value="ECO:0007669"/>
    <property type="project" value="UniProtKB-KW"/>
</dbReference>
<dbReference type="InterPro" id="IPR001867">
    <property type="entry name" value="OmpR/PhoB-type_DNA-bd"/>
</dbReference>
<dbReference type="SUPFAM" id="SSF46894">
    <property type="entry name" value="C-terminal effector domain of the bipartite response regulators"/>
    <property type="match status" value="1"/>
</dbReference>
<reference evidence="3 4" key="1">
    <citation type="submission" date="2018-12" db="EMBL/GenBank/DDBJ databases">
        <authorList>
            <consortium name="Pathogen Informatics"/>
        </authorList>
    </citation>
    <scope>NUCLEOTIDE SEQUENCE [LARGE SCALE GENOMIC DNA]</scope>
    <source>
        <strain evidence="3 4">NCTC13193</strain>
    </source>
</reference>
<accession>A0A448T1C1</accession>
<organism evidence="3 4">
    <name type="scientific">Serratia fonticola</name>
    <dbReference type="NCBI Taxonomy" id="47917"/>
    <lineage>
        <taxon>Bacteria</taxon>
        <taxon>Pseudomonadati</taxon>
        <taxon>Pseudomonadota</taxon>
        <taxon>Gammaproteobacteria</taxon>
        <taxon>Enterobacterales</taxon>
        <taxon>Yersiniaceae</taxon>
        <taxon>Serratia</taxon>
    </lineage>
</organism>
<dbReference type="InterPro" id="IPR036388">
    <property type="entry name" value="WH-like_DNA-bd_sf"/>
</dbReference>
<dbReference type="AlphaFoldDB" id="A0A448T1C1"/>
<keyword evidence="1" id="KW-0238">DNA-binding</keyword>
<dbReference type="Proteomes" id="UP000270487">
    <property type="component" value="Chromosome"/>
</dbReference>
<dbReference type="Gene3D" id="1.10.10.10">
    <property type="entry name" value="Winged helix-like DNA-binding domain superfamily/Winged helix DNA-binding domain"/>
    <property type="match status" value="1"/>
</dbReference>
<proteinExistence type="predicted"/>
<evidence type="ECO:0000313" key="4">
    <source>
        <dbReference type="Proteomes" id="UP000270487"/>
    </source>
</evidence>
<gene>
    <name evidence="3" type="ORF">NCTC13193_04320</name>
</gene>